<evidence type="ECO:0000313" key="3">
    <source>
        <dbReference type="EMBL" id="CAG8524654.1"/>
    </source>
</evidence>
<keyword evidence="1" id="KW-1133">Transmembrane helix</keyword>
<dbReference type="PANTHER" id="PTHR42923">
    <property type="entry name" value="PROTOPORPHYRINOGEN OXIDASE"/>
    <property type="match status" value="1"/>
</dbReference>
<dbReference type="OrthoDB" id="5977668at2759"/>
<keyword evidence="4" id="KW-1185">Reference proteome</keyword>
<evidence type="ECO:0000313" key="4">
    <source>
        <dbReference type="Proteomes" id="UP000789739"/>
    </source>
</evidence>
<sequence length="520" mass="58790">MTTPKKVAIIGSGVSGLGAAWLLSEHSPHHVTLYESGSYIGGHTHTVDYTPPNSKTSIPVDTGFIVFNPPTYPNLLRFFKHKEIEYMPSNMSFSVSRNKGDFEWAGQNLLTVFCQWENLLNLDMWRTIFDICRFNWRATDLINTSEDNEERRMNMGEWLDRHGYSQAFRDNYLLPMTAAIWSTPLDKCSLDFPILTLIQFMHNHSLLQIVDRVQWLTVKNGSRTYIGAITPKIDSIRLNTKVTSITRTSTSDGVQITVNDDNNVGETYDHVILATHADQALEILGSEATENEKRILGTFQFTKNKAVLHSDLELMPTRRPAFSSWNYITKSGENARNISQVSLTYSMNILQSIPEETHGPVLVSLNPIYEPSPAKTFGSWDYDHPLFTPAAVAAQSELHEIQNLPGLHTSYCGAWTKYGFHEDGFTSGLRAAVTLGAVPPFAIADATYVRGKRVELTKAWAAAKILWIIFEWTVYSIGYLIFCIHAFWCVVYEEGSVLVKRGLEYVEKEYGRTSNTKKDE</sequence>
<gene>
    <name evidence="3" type="ORF">PBRASI_LOCUS3807</name>
</gene>
<dbReference type="GO" id="GO:0016491">
    <property type="term" value="F:oxidoreductase activity"/>
    <property type="evidence" value="ECO:0007669"/>
    <property type="project" value="InterPro"/>
</dbReference>
<keyword evidence="1" id="KW-0472">Membrane</keyword>
<feature type="domain" description="Amine oxidase" evidence="2">
    <location>
        <begin position="14"/>
        <end position="281"/>
    </location>
</feature>
<organism evidence="3 4">
    <name type="scientific">Paraglomus brasilianum</name>
    <dbReference type="NCBI Taxonomy" id="144538"/>
    <lineage>
        <taxon>Eukaryota</taxon>
        <taxon>Fungi</taxon>
        <taxon>Fungi incertae sedis</taxon>
        <taxon>Mucoromycota</taxon>
        <taxon>Glomeromycotina</taxon>
        <taxon>Glomeromycetes</taxon>
        <taxon>Paraglomerales</taxon>
        <taxon>Paraglomeraceae</taxon>
        <taxon>Paraglomus</taxon>
    </lineage>
</organism>
<proteinExistence type="predicted"/>
<dbReference type="FunFam" id="1.10.405.20:FF:000001">
    <property type="entry name" value="Amine oxidase"/>
    <property type="match status" value="1"/>
</dbReference>
<comment type="caution">
    <text evidence="3">The sequence shown here is derived from an EMBL/GenBank/DDBJ whole genome shotgun (WGS) entry which is preliminary data.</text>
</comment>
<accession>A0A9N9FC60</accession>
<dbReference type="Gene3D" id="3.50.50.60">
    <property type="entry name" value="FAD/NAD(P)-binding domain"/>
    <property type="match status" value="1"/>
</dbReference>
<dbReference type="InterPro" id="IPR036188">
    <property type="entry name" value="FAD/NAD-bd_sf"/>
</dbReference>
<evidence type="ECO:0000256" key="1">
    <source>
        <dbReference type="SAM" id="Phobius"/>
    </source>
</evidence>
<dbReference type="Pfam" id="PF01593">
    <property type="entry name" value="Amino_oxidase"/>
    <property type="match status" value="1"/>
</dbReference>
<reference evidence="3" key="1">
    <citation type="submission" date="2021-06" db="EMBL/GenBank/DDBJ databases">
        <authorList>
            <person name="Kallberg Y."/>
            <person name="Tangrot J."/>
            <person name="Rosling A."/>
        </authorList>
    </citation>
    <scope>NUCLEOTIDE SEQUENCE</scope>
    <source>
        <strain evidence="3">BR232B</strain>
    </source>
</reference>
<dbReference type="AlphaFoldDB" id="A0A9N9FC60"/>
<dbReference type="PANTHER" id="PTHR42923:SF17">
    <property type="entry name" value="AMINE OXIDASE DOMAIN-CONTAINING PROTEIN"/>
    <property type="match status" value="1"/>
</dbReference>
<protein>
    <submittedName>
        <fullName evidence="3">9355_t:CDS:1</fullName>
    </submittedName>
</protein>
<dbReference type="InterPro" id="IPR050464">
    <property type="entry name" value="Zeta_carotene_desat/Oxidored"/>
</dbReference>
<dbReference type="SUPFAM" id="SSF51905">
    <property type="entry name" value="FAD/NAD(P)-binding domain"/>
    <property type="match status" value="1"/>
</dbReference>
<dbReference type="InterPro" id="IPR002937">
    <property type="entry name" value="Amino_oxidase"/>
</dbReference>
<dbReference type="EMBL" id="CAJVPI010000358">
    <property type="protein sequence ID" value="CAG8524654.1"/>
    <property type="molecule type" value="Genomic_DNA"/>
</dbReference>
<evidence type="ECO:0000259" key="2">
    <source>
        <dbReference type="Pfam" id="PF01593"/>
    </source>
</evidence>
<name>A0A9N9FC60_9GLOM</name>
<dbReference type="Proteomes" id="UP000789739">
    <property type="component" value="Unassembled WGS sequence"/>
</dbReference>
<keyword evidence="1" id="KW-0812">Transmembrane</keyword>
<feature type="transmembrane region" description="Helical" evidence="1">
    <location>
        <begin position="465"/>
        <end position="491"/>
    </location>
</feature>